<evidence type="ECO:0000256" key="1">
    <source>
        <dbReference type="ARBA" id="ARBA00004651"/>
    </source>
</evidence>
<keyword evidence="9 13" id="KW-0472">Membrane</keyword>
<dbReference type="AlphaFoldDB" id="A0A1H0MRI2"/>
<dbReference type="InterPro" id="IPR001736">
    <property type="entry name" value="PLipase_D/transphosphatidylase"/>
</dbReference>
<dbReference type="STRING" id="91360.SAMN05660330_01156"/>
<dbReference type="RefSeq" id="WP_092220694.1">
    <property type="nucleotide sequence ID" value="NZ_FNJI01000006.1"/>
</dbReference>
<dbReference type="Pfam" id="PF13396">
    <property type="entry name" value="PLDc_N"/>
    <property type="match status" value="1"/>
</dbReference>
<evidence type="ECO:0000256" key="10">
    <source>
        <dbReference type="ARBA" id="ARBA00023209"/>
    </source>
</evidence>
<comment type="subcellular location">
    <subcellularLocation>
        <location evidence="1">Cell membrane</location>
        <topology evidence="1">Multi-pass membrane protein</topology>
    </subcellularLocation>
</comment>
<feature type="domain" description="PLD phosphodiesterase" evidence="14">
    <location>
        <begin position="224"/>
        <end position="251"/>
    </location>
</feature>
<evidence type="ECO:0000256" key="4">
    <source>
        <dbReference type="ARBA" id="ARBA00022679"/>
    </source>
</evidence>
<evidence type="ECO:0000256" key="2">
    <source>
        <dbReference type="ARBA" id="ARBA00022475"/>
    </source>
</evidence>
<dbReference type="PANTHER" id="PTHR21248">
    <property type="entry name" value="CARDIOLIPIN SYNTHASE"/>
    <property type="match status" value="1"/>
</dbReference>
<dbReference type="InterPro" id="IPR027379">
    <property type="entry name" value="CLS_N"/>
</dbReference>
<keyword evidence="8" id="KW-0443">Lipid metabolism</keyword>
<dbReference type="SUPFAM" id="SSF56024">
    <property type="entry name" value="Phospholipase D/nuclease"/>
    <property type="match status" value="2"/>
</dbReference>
<dbReference type="CDD" id="cd09152">
    <property type="entry name" value="PLDc_EcCLS_like_1"/>
    <property type="match status" value="1"/>
</dbReference>
<keyword evidence="5 13" id="KW-0812">Transmembrane</keyword>
<dbReference type="InterPro" id="IPR030840">
    <property type="entry name" value="CL_synthase_A"/>
</dbReference>
<evidence type="ECO:0000256" key="3">
    <source>
        <dbReference type="ARBA" id="ARBA00022516"/>
    </source>
</evidence>
<keyword evidence="6" id="KW-0677">Repeat</keyword>
<dbReference type="OrthoDB" id="9762009at2"/>
<evidence type="ECO:0000256" key="6">
    <source>
        <dbReference type="ARBA" id="ARBA00022737"/>
    </source>
</evidence>
<dbReference type="Pfam" id="PF13091">
    <property type="entry name" value="PLDc_2"/>
    <property type="match status" value="2"/>
</dbReference>
<evidence type="ECO:0000256" key="5">
    <source>
        <dbReference type="ARBA" id="ARBA00022692"/>
    </source>
</evidence>
<evidence type="ECO:0000256" key="11">
    <source>
        <dbReference type="ARBA" id="ARBA00023264"/>
    </source>
</evidence>
<evidence type="ECO:0000256" key="13">
    <source>
        <dbReference type="SAM" id="Phobius"/>
    </source>
</evidence>
<dbReference type="Proteomes" id="UP000199073">
    <property type="component" value="Unassembled WGS sequence"/>
</dbReference>
<keyword evidence="2" id="KW-1003">Cell membrane</keyword>
<dbReference type="GO" id="GO:0032049">
    <property type="term" value="P:cardiolipin biosynthetic process"/>
    <property type="evidence" value="ECO:0007669"/>
    <property type="project" value="UniProtKB-UniRule"/>
</dbReference>
<feature type="transmembrane region" description="Helical" evidence="13">
    <location>
        <begin position="40"/>
        <end position="63"/>
    </location>
</feature>
<proteinExistence type="inferred from homology"/>
<keyword evidence="16" id="KW-1185">Reference proteome</keyword>
<name>A0A1H0MRI2_9BACT</name>
<evidence type="ECO:0000256" key="12">
    <source>
        <dbReference type="NCBIfam" id="TIGR04265"/>
    </source>
</evidence>
<dbReference type="EMBL" id="FNJI01000006">
    <property type="protein sequence ID" value="SDO83002.1"/>
    <property type="molecule type" value="Genomic_DNA"/>
</dbReference>
<dbReference type="PROSITE" id="PS50035">
    <property type="entry name" value="PLD"/>
    <property type="match status" value="2"/>
</dbReference>
<evidence type="ECO:0000259" key="14">
    <source>
        <dbReference type="PROSITE" id="PS50035"/>
    </source>
</evidence>
<keyword evidence="3" id="KW-0444">Lipid biosynthesis</keyword>
<accession>A0A1H0MRI2</accession>
<dbReference type="GO" id="GO:0005886">
    <property type="term" value="C:plasma membrane"/>
    <property type="evidence" value="ECO:0007669"/>
    <property type="project" value="UniProtKB-SubCell"/>
</dbReference>
<organism evidence="15 16">
    <name type="scientific">Desulforhopalus singaporensis</name>
    <dbReference type="NCBI Taxonomy" id="91360"/>
    <lineage>
        <taxon>Bacteria</taxon>
        <taxon>Pseudomonadati</taxon>
        <taxon>Thermodesulfobacteriota</taxon>
        <taxon>Desulfobulbia</taxon>
        <taxon>Desulfobulbales</taxon>
        <taxon>Desulfocapsaceae</taxon>
        <taxon>Desulforhopalus</taxon>
    </lineage>
</organism>
<evidence type="ECO:0000256" key="9">
    <source>
        <dbReference type="ARBA" id="ARBA00023136"/>
    </source>
</evidence>
<feature type="transmembrane region" description="Helical" evidence="13">
    <location>
        <begin position="6"/>
        <end position="28"/>
    </location>
</feature>
<feature type="domain" description="PLD phosphodiesterase" evidence="14">
    <location>
        <begin position="414"/>
        <end position="441"/>
    </location>
</feature>
<evidence type="ECO:0000313" key="16">
    <source>
        <dbReference type="Proteomes" id="UP000199073"/>
    </source>
</evidence>
<keyword evidence="11" id="KW-1208">Phospholipid metabolism</keyword>
<gene>
    <name evidence="15" type="ORF">SAMN05660330_01156</name>
</gene>
<reference evidence="15 16" key="1">
    <citation type="submission" date="2016-10" db="EMBL/GenBank/DDBJ databases">
        <authorList>
            <person name="de Groot N.N."/>
        </authorList>
    </citation>
    <scope>NUCLEOTIDE SEQUENCE [LARGE SCALE GENOMIC DNA]</scope>
    <source>
        <strain evidence="15 16">DSM 12130</strain>
    </source>
</reference>
<dbReference type="InterPro" id="IPR022924">
    <property type="entry name" value="Cardiolipin_synthase"/>
</dbReference>
<dbReference type="SMART" id="SM00155">
    <property type="entry name" value="PLDc"/>
    <property type="match status" value="2"/>
</dbReference>
<keyword evidence="4" id="KW-0808">Transferase</keyword>
<evidence type="ECO:0000256" key="7">
    <source>
        <dbReference type="ARBA" id="ARBA00022989"/>
    </source>
</evidence>
<dbReference type="HAMAP" id="MF_00190">
    <property type="entry name" value="Cardiolipin_synth_ClsA"/>
    <property type="match status" value="1"/>
</dbReference>
<keyword evidence="7 13" id="KW-1133">Transmembrane helix</keyword>
<dbReference type="GO" id="GO:0008808">
    <property type="term" value="F:cardiolipin synthase activity"/>
    <property type="evidence" value="ECO:0007669"/>
    <property type="project" value="UniProtKB-UniRule"/>
</dbReference>
<dbReference type="EC" id="2.7.8.-" evidence="12"/>
<protein>
    <recommendedName>
        <fullName evidence="12">Cardiolipin synthase</fullName>
        <ecNumber evidence="12">2.7.8.-</ecNumber>
    </recommendedName>
</protein>
<sequence length="501" mass="56091">MEINQINWGYSLFSTLVLLADFFIRITLSVRVIMRKRPYGVSFAWLIVILLVPFIGGGAYLLFGENRLPEKRMARAKVSYKTYMSWLQNLKTRAPVSWHSLNPTCMPLQRQAETLVGIPAMSGNKLTLITNPNNIITSITHSIDNAHTSCHLQFYIWEEGGNVEQVAQALIRAAGRGVTCRILLDSIGSRKFLKSEKAKQMRNAGIKIEESLPAGIINVFFSRIDIRNHRKIVVIDGEVAYTGSQNMVDPEVFKLDSGVGKWIDVMVKAEGPVVESLAGTFISDWFLETEETALNSELLLKDIDSVRQAGDMHPCPMVGQSAVQLVPSGPGFVPEAIHHLLLTTIYGARKELILTTPYFIPDEPLLAALKAAAQRGVDVKIILPRDNDSVLVKYASRARYEDLAASGVSIYLFYGGLLHSKSVTVDGDLSLFGSVNLDMRSFWLNFEATLFIYCRTFTRELKSIQQGYLAESTLLDLKQFRQRTKVEKFKENLLLLISPLL</sequence>
<dbReference type="Gene3D" id="3.30.870.10">
    <property type="entry name" value="Endonuclease Chain A"/>
    <property type="match status" value="2"/>
</dbReference>
<evidence type="ECO:0000313" key="15">
    <source>
        <dbReference type="EMBL" id="SDO83002.1"/>
    </source>
</evidence>
<dbReference type="PANTHER" id="PTHR21248:SF22">
    <property type="entry name" value="PHOSPHOLIPASE D"/>
    <property type="match status" value="1"/>
</dbReference>
<dbReference type="InterPro" id="IPR025202">
    <property type="entry name" value="PLD-like_dom"/>
</dbReference>
<keyword evidence="10" id="KW-0594">Phospholipid biosynthesis</keyword>
<dbReference type="NCBIfam" id="TIGR04265">
    <property type="entry name" value="bac_cardiolipin"/>
    <property type="match status" value="1"/>
</dbReference>
<evidence type="ECO:0000256" key="8">
    <source>
        <dbReference type="ARBA" id="ARBA00023098"/>
    </source>
</evidence>